<dbReference type="Gene3D" id="3.40.50.300">
    <property type="entry name" value="P-loop containing nucleotide triphosphate hydrolases"/>
    <property type="match status" value="1"/>
</dbReference>
<dbReference type="SUPFAM" id="SSF52540">
    <property type="entry name" value="P-loop containing nucleoside triphosphate hydrolases"/>
    <property type="match status" value="1"/>
</dbReference>
<dbReference type="PANTHER" id="PTHR36766">
    <property type="entry name" value="PLANT BROAD-SPECTRUM MILDEW RESISTANCE PROTEIN RPW8"/>
    <property type="match status" value="1"/>
</dbReference>
<dbReference type="PANTHER" id="PTHR36766:SF70">
    <property type="entry name" value="DISEASE RESISTANCE PROTEIN RGA4"/>
    <property type="match status" value="1"/>
</dbReference>
<dbReference type="PRINTS" id="PR00364">
    <property type="entry name" value="DISEASERSIST"/>
</dbReference>
<sequence>MMVSDFNKVDKEFTEAKNHWEVEKLYVDLGSAKGKSLTPVEKKFLRGLLCGYSPAEIANTVYQSRSSSTVRVYLSNGLYKYIEEMLSYQVGYPVEVKSWSRVTHLLEQAGYKKALFQKELASNQVKTEKNEFTIIKAAQTEDWGEAVDTSLFHGRTTELAVMTQWIVEEECRLVVLLGMGGIGKTALSIKQAEKIKDKFEYVIWRSLHLASPPEVILNQLIQTLSPTQQTIGVEDLNSSISQLIDCLRSSRCLIVLDNFDSILCSEYSTSDSDIYPTSSTNHSTINNSSAYHLPQIRYRLGYEGYGELIRRVGDSQHQSCLIVTSREKPQEVAALEGDKLPVRCLKLKGLSHTESIKILKDKGFDNSTAEEYKLLLDRYTGNPLFIKLVATAIQELFAGNIYDFLEQDTIVFGDIRAILDKQFNRLSHLEKLIMYWLAFNQDLGSMRKLQRDIVPRVSQRLILEAIELLHRRSLIEWQVSSFCQTPVLMEYVAERLIEENFKLMGEKPSSIPMLQTIFEVQIKNYIRDLRLNNEI</sequence>
<comment type="caution">
    <text evidence="2">The sequence shown here is derived from an EMBL/GenBank/DDBJ whole genome shotgun (WGS) entry which is preliminary data.</text>
</comment>
<feature type="domain" description="NB-ARC" evidence="1">
    <location>
        <begin position="161"/>
        <end position="258"/>
    </location>
</feature>
<dbReference type="EMBL" id="QMEB01000060">
    <property type="protein sequence ID" value="NMG19807.1"/>
    <property type="molecule type" value="Genomic_DNA"/>
</dbReference>
<protein>
    <submittedName>
        <fullName evidence="2">NB-ARC domain-containing protein</fullName>
    </submittedName>
</protein>
<evidence type="ECO:0000313" key="2">
    <source>
        <dbReference type="EMBL" id="NMG19807.1"/>
    </source>
</evidence>
<organism evidence="2 3">
    <name type="scientific">Brasilonema bromeliae SPC951</name>
    <dbReference type="NCBI Taxonomy" id="385972"/>
    <lineage>
        <taxon>Bacteria</taxon>
        <taxon>Bacillati</taxon>
        <taxon>Cyanobacteriota</taxon>
        <taxon>Cyanophyceae</taxon>
        <taxon>Nostocales</taxon>
        <taxon>Scytonemataceae</taxon>
        <taxon>Brasilonema</taxon>
        <taxon>Bromeliae group (in: Brasilonema)</taxon>
    </lineage>
</organism>
<accession>A0ABX1P7K5</accession>
<dbReference type="Proteomes" id="UP000718564">
    <property type="component" value="Unassembled WGS sequence"/>
</dbReference>
<evidence type="ECO:0000313" key="3">
    <source>
        <dbReference type="Proteomes" id="UP000718564"/>
    </source>
</evidence>
<reference evidence="2 3" key="1">
    <citation type="submission" date="2018-06" db="EMBL/GenBank/DDBJ databases">
        <title>Comparative genomics of Brasilonema spp. strains.</title>
        <authorList>
            <person name="Alvarenga D.O."/>
            <person name="Fiore M.F."/>
            <person name="Varani A.M."/>
        </authorList>
    </citation>
    <scope>NUCLEOTIDE SEQUENCE [LARGE SCALE GENOMIC DNA]</scope>
    <source>
        <strain evidence="2 3">SPC951</strain>
    </source>
</reference>
<dbReference type="InterPro" id="IPR002182">
    <property type="entry name" value="NB-ARC"/>
</dbReference>
<name>A0ABX1P7K5_9CYAN</name>
<dbReference type="Pfam" id="PF00931">
    <property type="entry name" value="NB-ARC"/>
    <property type="match status" value="1"/>
</dbReference>
<gene>
    <name evidence="2" type="ORF">DP116_10170</name>
</gene>
<evidence type="ECO:0000259" key="1">
    <source>
        <dbReference type="Pfam" id="PF00931"/>
    </source>
</evidence>
<keyword evidence="3" id="KW-1185">Reference proteome</keyword>
<dbReference type="InterPro" id="IPR027417">
    <property type="entry name" value="P-loop_NTPase"/>
</dbReference>
<proteinExistence type="predicted"/>